<dbReference type="AlphaFoldDB" id="A0A3P3XM32"/>
<organism evidence="3">
    <name type="scientific">uncultured spirochete</name>
    <dbReference type="NCBI Taxonomy" id="156406"/>
    <lineage>
        <taxon>Bacteria</taxon>
        <taxon>Pseudomonadati</taxon>
        <taxon>Spirochaetota</taxon>
        <taxon>Spirochaetia</taxon>
        <taxon>Spirochaetales</taxon>
        <taxon>environmental samples</taxon>
    </lineage>
</organism>
<evidence type="ECO:0000256" key="1">
    <source>
        <dbReference type="ARBA" id="ARBA00009981"/>
    </source>
</evidence>
<evidence type="ECO:0000313" key="3">
    <source>
        <dbReference type="EMBL" id="SLM17336.1"/>
    </source>
</evidence>
<dbReference type="NCBIfam" id="TIGR01552">
    <property type="entry name" value="phd_fam"/>
    <property type="match status" value="1"/>
</dbReference>
<dbReference type="Pfam" id="PF02604">
    <property type="entry name" value="PhdYeFM_antitox"/>
    <property type="match status" value="1"/>
</dbReference>
<name>A0A3P3XM32_9SPIR</name>
<gene>
    <name evidence="3" type="ORF">SPIRO4BDMA_10004</name>
</gene>
<sequence>MPIIRPISDLRNNFASISEAVHAENEPVFLTKNGSGDMVVMSLEYYEQQLARIELYQKLNEAREEIRNGATGKDARTVLQGFMHS</sequence>
<dbReference type="SUPFAM" id="SSF143120">
    <property type="entry name" value="YefM-like"/>
    <property type="match status" value="1"/>
</dbReference>
<comment type="function">
    <text evidence="2">Antitoxin component of a type II toxin-antitoxin (TA) system.</text>
</comment>
<protein>
    <recommendedName>
        <fullName evidence="2">Antitoxin</fullName>
    </recommendedName>
</protein>
<evidence type="ECO:0000256" key="2">
    <source>
        <dbReference type="RuleBase" id="RU362080"/>
    </source>
</evidence>
<comment type="similarity">
    <text evidence="1 2">Belongs to the phD/YefM antitoxin family.</text>
</comment>
<dbReference type="Gene3D" id="3.40.1620.10">
    <property type="entry name" value="YefM-like domain"/>
    <property type="match status" value="1"/>
</dbReference>
<accession>A0A3P3XM32</accession>
<dbReference type="InterPro" id="IPR006442">
    <property type="entry name" value="Antitoxin_Phd/YefM"/>
</dbReference>
<dbReference type="InterPro" id="IPR036165">
    <property type="entry name" value="YefM-like_sf"/>
</dbReference>
<reference evidence="3" key="1">
    <citation type="submission" date="2017-02" db="EMBL/GenBank/DDBJ databases">
        <authorList>
            <person name="Regsiter A."/>
            <person name="William W."/>
        </authorList>
    </citation>
    <scope>NUCLEOTIDE SEQUENCE</scope>
    <source>
        <strain evidence="3">BdmA 4</strain>
    </source>
</reference>
<dbReference type="EMBL" id="FWDO01000001">
    <property type="protein sequence ID" value="SLM17336.1"/>
    <property type="molecule type" value="Genomic_DNA"/>
</dbReference>
<proteinExistence type="inferred from homology"/>